<dbReference type="Proteomes" id="UP000728185">
    <property type="component" value="Unassembled WGS sequence"/>
</dbReference>
<reference evidence="8" key="1">
    <citation type="submission" date="2019-05" db="EMBL/GenBank/DDBJ databases">
        <title>Annotation for the trematode Fasciolopsis buski.</title>
        <authorList>
            <person name="Choi Y.-J."/>
        </authorList>
    </citation>
    <scope>NUCLEOTIDE SEQUENCE</scope>
    <source>
        <strain evidence="8">HT</strain>
        <tissue evidence="8">Whole worm</tissue>
    </source>
</reference>
<dbReference type="EMBL" id="LUCM01003493">
    <property type="protein sequence ID" value="KAA0195711.1"/>
    <property type="molecule type" value="Genomic_DNA"/>
</dbReference>
<keyword evidence="5" id="KW-0206">Cytoskeleton</keyword>
<evidence type="ECO:0000256" key="1">
    <source>
        <dbReference type="ARBA" id="ARBA00004245"/>
    </source>
</evidence>
<dbReference type="Pfam" id="PF16641">
    <property type="entry name" value="CLIP1_ZNF"/>
    <property type="match status" value="2"/>
</dbReference>
<dbReference type="OrthoDB" id="5412539at2759"/>
<dbReference type="GO" id="GO:0005874">
    <property type="term" value="C:microtubule"/>
    <property type="evidence" value="ECO:0007669"/>
    <property type="project" value="UniProtKB-KW"/>
</dbReference>
<evidence type="ECO:0000313" key="9">
    <source>
        <dbReference type="Proteomes" id="UP000728185"/>
    </source>
</evidence>
<evidence type="ECO:0000259" key="7">
    <source>
        <dbReference type="Pfam" id="PF16641"/>
    </source>
</evidence>
<keyword evidence="3" id="KW-0493">Microtubule</keyword>
<evidence type="ECO:0000256" key="2">
    <source>
        <dbReference type="ARBA" id="ARBA00022490"/>
    </source>
</evidence>
<dbReference type="AlphaFoldDB" id="A0A8E0RZW4"/>
<feature type="coiled-coil region" evidence="6">
    <location>
        <begin position="19"/>
        <end position="60"/>
    </location>
</feature>
<comment type="caution">
    <text evidence="8">The sequence shown here is derived from an EMBL/GenBank/DDBJ whole genome shotgun (WGS) entry which is preliminary data.</text>
</comment>
<evidence type="ECO:0000256" key="4">
    <source>
        <dbReference type="ARBA" id="ARBA00023054"/>
    </source>
</evidence>
<name>A0A8E0RZW4_9TREM</name>
<evidence type="ECO:0000256" key="6">
    <source>
        <dbReference type="SAM" id="Coils"/>
    </source>
</evidence>
<keyword evidence="2" id="KW-0963">Cytoplasm</keyword>
<organism evidence="8 9">
    <name type="scientific">Fasciolopsis buskii</name>
    <dbReference type="NCBI Taxonomy" id="27845"/>
    <lineage>
        <taxon>Eukaryota</taxon>
        <taxon>Metazoa</taxon>
        <taxon>Spiralia</taxon>
        <taxon>Lophotrochozoa</taxon>
        <taxon>Platyhelminthes</taxon>
        <taxon>Trematoda</taxon>
        <taxon>Digenea</taxon>
        <taxon>Plagiorchiida</taxon>
        <taxon>Echinostomata</taxon>
        <taxon>Echinostomatoidea</taxon>
        <taxon>Fasciolidae</taxon>
        <taxon>Fasciolopsis</taxon>
    </lineage>
</organism>
<keyword evidence="9" id="KW-1185">Reference proteome</keyword>
<comment type="subcellular location">
    <subcellularLocation>
        <location evidence="1">Cytoplasm</location>
        <location evidence="1">Cytoskeleton</location>
    </subcellularLocation>
</comment>
<feature type="domain" description="CLIP1 zinc knuckle" evidence="7">
    <location>
        <begin position="80"/>
        <end position="96"/>
    </location>
</feature>
<feature type="domain" description="CLIP1 zinc knuckle" evidence="7">
    <location>
        <begin position="124"/>
        <end position="141"/>
    </location>
</feature>
<accession>A0A8E0RZW4</accession>
<sequence length="147" mass="16936">MYFSIPRKSVQPSSQNDKLARLIEEKNGAESQVAFLNSIIVDLHEKNRELEERVRNMLVLGDTVNRHMNPAVVSLRPPRRWCDNCLVFDSHETEDCPNKPNHISNGFKSRRKLSALIDQKPSTRIYCDTCGVFDKHTTEDCTDTQTF</sequence>
<evidence type="ECO:0000256" key="5">
    <source>
        <dbReference type="ARBA" id="ARBA00023212"/>
    </source>
</evidence>
<evidence type="ECO:0000256" key="3">
    <source>
        <dbReference type="ARBA" id="ARBA00022701"/>
    </source>
</evidence>
<proteinExistence type="predicted"/>
<evidence type="ECO:0000313" key="8">
    <source>
        <dbReference type="EMBL" id="KAA0195711.1"/>
    </source>
</evidence>
<dbReference type="InterPro" id="IPR032108">
    <property type="entry name" value="CLIP1_ZNF"/>
</dbReference>
<keyword evidence="4 6" id="KW-0175">Coiled coil</keyword>
<gene>
    <name evidence="8" type="ORF">FBUS_04085</name>
</gene>
<protein>
    <submittedName>
        <fullName evidence="8">CAP-gly domain-containing linker protein 1</fullName>
    </submittedName>
</protein>